<dbReference type="AlphaFoldDB" id="A0A439DAZ7"/>
<feature type="compositionally biased region" description="Low complexity" evidence="4">
    <location>
        <begin position="136"/>
        <end position="148"/>
    </location>
</feature>
<dbReference type="Proteomes" id="UP000286045">
    <property type="component" value="Unassembled WGS sequence"/>
</dbReference>
<feature type="compositionally biased region" description="Basic and acidic residues" evidence="4">
    <location>
        <begin position="448"/>
        <end position="458"/>
    </location>
</feature>
<dbReference type="GO" id="GO:0005654">
    <property type="term" value="C:nucleoplasm"/>
    <property type="evidence" value="ECO:0007669"/>
    <property type="project" value="TreeGrafter"/>
</dbReference>
<sequence>MAESTPADTSTLSAAPSAIPSAVTSAVGTPYSIPPMDSEERTKSLNVSLADMVAKGTALYQSKQYAEAAEIFSTATERQAELNGEMAPENADVLFLYGRSLFKVGQSNSDVLGGKAPGEKKKQKSADKPKAKKPQAESSNANAPENNETGAEEATDEAVATIAKDAGAGEEKLPDAKKPLFQFTGDENFEDSDEEEEAGGEGEEDDEEDDDLAVAFEILELSRILFEKQLKKQLEEATTTEGPDKEVAADENKLVRHFKERLSDIHDLLAEISLENEKFPEAIKDCRATLKYKEELYTEDSEIIAEAHFKLSLALEFASMTTTSEDGADSGPKTVDETMRTEAADELEKAIESTKLKLQNKEVELATSHAPEDNDETRKQITDVKEMIADMEQRSAPPFPVLLTRIPKYKLIELRKPPVDMGAALGQDNPLSGLLGQALGESSSEQAARVEEAKKNAKDLSGLVRKKAKEEPTAEPEETNGKRKADEPADGQEDSKKAKVEETIAA</sequence>
<keyword evidence="3" id="KW-0175">Coiled coil</keyword>
<keyword evidence="7" id="KW-1185">Reference proteome</keyword>
<feature type="compositionally biased region" description="Acidic residues" evidence="4">
    <location>
        <begin position="187"/>
        <end position="211"/>
    </location>
</feature>
<organism evidence="6 7">
    <name type="scientific">Xylaria grammica</name>
    <dbReference type="NCBI Taxonomy" id="363999"/>
    <lineage>
        <taxon>Eukaryota</taxon>
        <taxon>Fungi</taxon>
        <taxon>Dikarya</taxon>
        <taxon>Ascomycota</taxon>
        <taxon>Pezizomycotina</taxon>
        <taxon>Sordariomycetes</taxon>
        <taxon>Xylariomycetidae</taxon>
        <taxon>Xylariales</taxon>
        <taxon>Xylariaceae</taxon>
        <taxon>Xylaria</taxon>
    </lineage>
</organism>
<accession>A0A439DAZ7</accession>
<reference evidence="6 7" key="1">
    <citation type="submission" date="2018-12" db="EMBL/GenBank/DDBJ databases">
        <title>Draft genome sequence of Xylaria grammica IHI A82.</title>
        <authorList>
            <person name="Buettner E."/>
            <person name="Kellner H."/>
        </authorList>
    </citation>
    <scope>NUCLEOTIDE SEQUENCE [LARGE SCALE GENOMIC DNA]</scope>
    <source>
        <strain evidence="6 7">IHI A82</strain>
    </source>
</reference>
<dbReference type="InterPro" id="IPR019544">
    <property type="entry name" value="Tetratricopeptide_SHNi-TPR_dom"/>
</dbReference>
<name>A0A439DAZ7_9PEZI</name>
<dbReference type="PANTHER" id="PTHR15081:SF1">
    <property type="entry name" value="NUCLEAR AUTOANTIGENIC SPERM PROTEIN"/>
    <property type="match status" value="1"/>
</dbReference>
<evidence type="ECO:0000313" key="6">
    <source>
        <dbReference type="EMBL" id="RWA11584.1"/>
    </source>
</evidence>
<feature type="region of interest" description="Disordered" evidence="4">
    <location>
        <begin position="421"/>
        <end position="506"/>
    </location>
</feature>
<dbReference type="PANTHER" id="PTHR15081">
    <property type="entry name" value="NUCLEAR AUTOANTIGENIC SPERM PROTEIN NASP -RELATED"/>
    <property type="match status" value="1"/>
</dbReference>
<feature type="compositionally biased region" description="Basic and acidic residues" evidence="4">
    <location>
        <begin position="167"/>
        <end position="178"/>
    </location>
</feature>
<evidence type="ECO:0000256" key="3">
    <source>
        <dbReference type="SAM" id="Coils"/>
    </source>
</evidence>
<keyword evidence="1" id="KW-0677">Repeat</keyword>
<dbReference type="GO" id="GO:0042393">
    <property type="term" value="F:histone binding"/>
    <property type="evidence" value="ECO:0007669"/>
    <property type="project" value="TreeGrafter"/>
</dbReference>
<dbReference type="EMBL" id="RYZI01000075">
    <property type="protein sequence ID" value="RWA11584.1"/>
    <property type="molecule type" value="Genomic_DNA"/>
</dbReference>
<dbReference type="InterPro" id="IPR011990">
    <property type="entry name" value="TPR-like_helical_dom_sf"/>
</dbReference>
<dbReference type="Pfam" id="PF10516">
    <property type="entry name" value="SHNi-TPR"/>
    <property type="match status" value="1"/>
</dbReference>
<dbReference type="SUPFAM" id="SSF48452">
    <property type="entry name" value="TPR-like"/>
    <property type="match status" value="1"/>
</dbReference>
<comment type="caution">
    <text evidence="6">The sequence shown here is derived from an EMBL/GenBank/DDBJ whole genome shotgun (WGS) entry which is preliminary data.</text>
</comment>
<feature type="coiled-coil region" evidence="3">
    <location>
        <begin position="344"/>
        <end position="394"/>
    </location>
</feature>
<feature type="compositionally biased region" description="Basic and acidic residues" evidence="4">
    <location>
        <begin position="479"/>
        <end position="506"/>
    </location>
</feature>
<gene>
    <name evidence="6" type="ORF">EKO27_g3504</name>
</gene>
<dbReference type="InterPro" id="IPR051730">
    <property type="entry name" value="NASP-like"/>
</dbReference>
<evidence type="ECO:0000313" key="7">
    <source>
        <dbReference type="Proteomes" id="UP000286045"/>
    </source>
</evidence>
<evidence type="ECO:0000256" key="1">
    <source>
        <dbReference type="ARBA" id="ARBA00022737"/>
    </source>
</evidence>
<feature type="domain" description="Tetratricopeptide SHNi-TPR" evidence="5">
    <location>
        <begin position="263"/>
        <end position="298"/>
    </location>
</feature>
<evidence type="ECO:0000256" key="2">
    <source>
        <dbReference type="ARBA" id="ARBA00022803"/>
    </source>
</evidence>
<protein>
    <recommendedName>
        <fullName evidence="5">Tetratricopeptide SHNi-TPR domain-containing protein</fullName>
    </recommendedName>
</protein>
<keyword evidence="2" id="KW-0802">TPR repeat</keyword>
<evidence type="ECO:0000256" key="4">
    <source>
        <dbReference type="SAM" id="MobiDB-lite"/>
    </source>
</evidence>
<dbReference type="GO" id="GO:0034080">
    <property type="term" value="P:CENP-A containing chromatin assembly"/>
    <property type="evidence" value="ECO:0007669"/>
    <property type="project" value="TreeGrafter"/>
</dbReference>
<dbReference type="Gene3D" id="1.25.40.10">
    <property type="entry name" value="Tetratricopeptide repeat domain"/>
    <property type="match status" value="1"/>
</dbReference>
<feature type="compositionally biased region" description="Basic and acidic residues" evidence="4">
    <location>
        <begin position="117"/>
        <end position="129"/>
    </location>
</feature>
<dbReference type="STRING" id="363999.A0A439DAZ7"/>
<evidence type="ECO:0000259" key="5">
    <source>
        <dbReference type="Pfam" id="PF10516"/>
    </source>
</evidence>
<proteinExistence type="predicted"/>
<feature type="region of interest" description="Disordered" evidence="4">
    <location>
        <begin position="107"/>
        <end position="211"/>
    </location>
</feature>
<dbReference type="GO" id="GO:0006335">
    <property type="term" value="P:DNA replication-dependent chromatin assembly"/>
    <property type="evidence" value="ECO:0007669"/>
    <property type="project" value="TreeGrafter"/>
</dbReference>